<keyword evidence="3" id="KW-1185">Reference proteome</keyword>
<evidence type="ECO:0000313" key="3">
    <source>
        <dbReference type="Proteomes" id="UP001262889"/>
    </source>
</evidence>
<dbReference type="InterPro" id="IPR056695">
    <property type="entry name" value="DUF7793"/>
</dbReference>
<dbReference type="RefSeq" id="WP_311533858.1">
    <property type="nucleotide sequence ID" value="NZ_JAVRHQ010000004.1"/>
</dbReference>
<protein>
    <recommendedName>
        <fullName evidence="1">DUF7793 domain-containing protein</fullName>
    </recommendedName>
</protein>
<evidence type="ECO:0000259" key="1">
    <source>
        <dbReference type="Pfam" id="PF25056"/>
    </source>
</evidence>
<accession>A0ABU3C774</accession>
<reference evidence="2 3" key="1">
    <citation type="submission" date="2023-09" db="EMBL/GenBank/DDBJ databases">
        <authorList>
            <person name="Rey-Velasco X."/>
        </authorList>
    </citation>
    <scope>NUCLEOTIDE SEQUENCE [LARGE SCALE GENOMIC DNA]</scope>
    <source>
        <strain evidence="2 3">F363</strain>
    </source>
</reference>
<dbReference type="EMBL" id="JAVRHQ010000004">
    <property type="protein sequence ID" value="MDT0642184.1"/>
    <property type="molecule type" value="Genomic_DNA"/>
</dbReference>
<name>A0ABU3C774_9FLAO</name>
<proteinExistence type="predicted"/>
<dbReference type="Gene3D" id="3.40.970.30">
    <property type="entry name" value="yp_829618.1 like domains"/>
    <property type="match status" value="1"/>
</dbReference>
<feature type="domain" description="DUF7793" evidence="1">
    <location>
        <begin position="12"/>
        <end position="122"/>
    </location>
</feature>
<dbReference type="Proteomes" id="UP001262889">
    <property type="component" value="Unassembled WGS sequence"/>
</dbReference>
<dbReference type="Pfam" id="PF25056">
    <property type="entry name" value="DUF7793"/>
    <property type="match status" value="1"/>
</dbReference>
<comment type="caution">
    <text evidence="2">The sequence shown here is derived from an EMBL/GenBank/DDBJ whole genome shotgun (WGS) entry which is preliminary data.</text>
</comment>
<organism evidence="2 3">
    <name type="scientific">Autumnicola tepida</name>
    <dbReference type="NCBI Taxonomy" id="3075595"/>
    <lineage>
        <taxon>Bacteria</taxon>
        <taxon>Pseudomonadati</taxon>
        <taxon>Bacteroidota</taxon>
        <taxon>Flavobacteriia</taxon>
        <taxon>Flavobacteriales</taxon>
        <taxon>Flavobacteriaceae</taxon>
        <taxon>Autumnicola</taxon>
    </lineage>
</organism>
<gene>
    <name evidence="2" type="ORF">RM553_04995</name>
</gene>
<sequence>MNYIRNEYAELYIEEGILYFTYLPFEKFDIDVAEKIVSDRLLLQKEVSFPILCDIRQLTLPTLRARRFLALKGSVLAKAVAYWTDSMNKEYMTQFFIAVDRPLIPTAIFVSRADALKYLKAFVE</sequence>
<evidence type="ECO:0000313" key="2">
    <source>
        <dbReference type="EMBL" id="MDT0642184.1"/>
    </source>
</evidence>